<protein>
    <recommendedName>
        <fullName evidence="7 14">Ribonuclease HII</fullName>
        <shortName evidence="14">RNase HII</shortName>
        <ecNumber evidence="6 14">3.1.26.4</ecNumber>
    </recommendedName>
</protein>
<dbReference type="PANTHER" id="PTHR10954:SF18">
    <property type="entry name" value="RIBONUCLEASE HII"/>
    <property type="match status" value="1"/>
</dbReference>
<evidence type="ECO:0000256" key="10">
    <source>
        <dbReference type="ARBA" id="ARBA00022723"/>
    </source>
</evidence>
<dbReference type="FunFam" id="3.30.420.10:FF:000006">
    <property type="entry name" value="Ribonuclease HII"/>
    <property type="match status" value="1"/>
</dbReference>
<dbReference type="EMBL" id="DVLF01000043">
    <property type="protein sequence ID" value="HIT49652.1"/>
    <property type="molecule type" value="Genomic_DNA"/>
</dbReference>
<evidence type="ECO:0000256" key="15">
    <source>
        <dbReference type="PROSITE-ProRule" id="PRU01319"/>
    </source>
</evidence>
<dbReference type="InterPro" id="IPR012337">
    <property type="entry name" value="RNaseH-like_sf"/>
</dbReference>
<evidence type="ECO:0000256" key="3">
    <source>
        <dbReference type="ARBA" id="ARBA00004065"/>
    </source>
</evidence>
<dbReference type="InterPro" id="IPR036397">
    <property type="entry name" value="RNaseH_sf"/>
</dbReference>
<dbReference type="GO" id="GO:0004523">
    <property type="term" value="F:RNA-DNA hybrid ribonuclease activity"/>
    <property type="evidence" value="ECO:0007669"/>
    <property type="project" value="UniProtKB-UniRule"/>
</dbReference>
<evidence type="ECO:0000313" key="18">
    <source>
        <dbReference type="EMBL" id="HIT49652.1"/>
    </source>
</evidence>
<comment type="cofactor">
    <cofactor evidence="2">
        <name>Mg(2+)</name>
        <dbReference type="ChEBI" id="CHEBI:18420"/>
    </cofactor>
</comment>
<evidence type="ECO:0000256" key="8">
    <source>
        <dbReference type="ARBA" id="ARBA00022490"/>
    </source>
</evidence>
<comment type="cofactor">
    <cofactor evidence="14 15">
        <name>Mn(2+)</name>
        <dbReference type="ChEBI" id="CHEBI:29035"/>
    </cofactor>
    <cofactor evidence="14 15">
        <name>Mg(2+)</name>
        <dbReference type="ChEBI" id="CHEBI:18420"/>
    </cofactor>
    <text evidence="14 15">Manganese or magnesium. Binds 1 divalent metal ion per monomer in the absence of substrate. May bind a second metal ion after substrate binding.</text>
</comment>
<dbReference type="EC" id="3.1.26.4" evidence="6 14"/>
<dbReference type="InterPro" id="IPR024567">
    <property type="entry name" value="RNase_HII/HIII_dom"/>
</dbReference>
<keyword evidence="11 14" id="KW-0255">Endonuclease</keyword>
<evidence type="ECO:0000313" key="19">
    <source>
        <dbReference type="Proteomes" id="UP000886758"/>
    </source>
</evidence>
<dbReference type="Gene3D" id="3.30.420.10">
    <property type="entry name" value="Ribonuclease H-like superfamily/Ribonuclease H"/>
    <property type="match status" value="1"/>
</dbReference>
<evidence type="ECO:0000256" key="5">
    <source>
        <dbReference type="ARBA" id="ARBA00007383"/>
    </source>
</evidence>
<comment type="function">
    <text evidence="3 14 16">Endonuclease that specifically degrades the RNA of RNA-DNA hybrids.</text>
</comment>
<dbReference type="InterPro" id="IPR022898">
    <property type="entry name" value="RNase_HII"/>
</dbReference>
<evidence type="ECO:0000259" key="17">
    <source>
        <dbReference type="PROSITE" id="PS51975"/>
    </source>
</evidence>
<dbReference type="Proteomes" id="UP000886758">
    <property type="component" value="Unassembled WGS sequence"/>
</dbReference>
<feature type="domain" description="RNase H type-2" evidence="17">
    <location>
        <begin position="22"/>
        <end position="211"/>
    </location>
</feature>
<evidence type="ECO:0000256" key="12">
    <source>
        <dbReference type="ARBA" id="ARBA00022801"/>
    </source>
</evidence>
<reference evidence="18" key="2">
    <citation type="journal article" date="2021" name="PeerJ">
        <title>Extensive microbial diversity within the chicken gut microbiome revealed by metagenomics and culture.</title>
        <authorList>
            <person name="Gilroy R."/>
            <person name="Ravi A."/>
            <person name="Getino M."/>
            <person name="Pursley I."/>
            <person name="Horton D.L."/>
            <person name="Alikhan N.F."/>
            <person name="Baker D."/>
            <person name="Gharbi K."/>
            <person name="Hall N."/>
            <person name="Watson M."/>
            <person name="Adriaenssens E.M."/>
            <person name="Foster-Nyarko E."/>
            <person name="Jarju S."/>
            <person name="Secka A."/>
            <person name="Antonio M."/>
            <person name="Oren A."/>
            <person name="Chaudhuri R.R."/>
            <person name="La Ragione R."/>
            <person name="Hildebrand F."/>
            <person name="Pallen M.J."/>
        </authorList>
    </citation>
    <scope>NUCLEOTIDE SEQUENCE</scope>
    <source>
        <strain evidence="18">ChiW17-6978</strain>
    </source>
</reference>
<sequence length="222" mass="25169">MNDQKKVNLYQFEEELYDAGYPLICGVDEAGRGPLAGPLVVAACILPPFLRIDGINDSKKLTAKKREELYKIIIKNALAYEIVFIKVDEIDRLNIYQATKKGMLEAIARLKTVPDHILIDAMPLEELTIPHTSIIHGDARCASVAAASILAKVSRDHYMEKMDIKYPNYGFKKNKGYGTKLHLQALKQYGPCKIHRKTFAPVSKYYSRQLSFDLEEKEHQGQ</sequence>
<dbReference type="SUPFAM" id="SSF53098">
    <property type="entry name" value="Ribonuclease H-like"/>
    <property type="match status" value="1"/>
</dbReference>
<dbReference type="GO" id="GO:0003723">
    <property type="term" value="F:RNA binding"/>
    <property type="evidence" value="ECO:0007669"/>
    <property type="project" value="UniProtKB-UniRule"/>
</dbReference>
<feature type="binding site" evidence="14 15">
    <location>
        <position position="120"/>
    </location>
    <ligand>
        <name>a divalent metal cation</name>
        <dbReference type="ChEBI" id="CHEBI:60240"/>
    </ligand>
</feature>
<evidence type="ECO:0000256" key="6">
    <source>
        <dbReference type="ARBA" id="ARBA00012180"/>
    </source>
</evidence>
<keyword evidence="8 14" id="KW-0963">Cytoplasm</keyword>
<evidence type="ECO:0000256" key="11">
    <source>
        <dbReference type="ARBA" id="ARBA00022759"/>
    </source>
</evidence>
<comment type="catalytic activity">
    <reaction evidence="1 14 15 16">
        <text>Endonucleolytic cleavage to 5'-phosphomonoester.</text>
        <dbReference type="EC" id="3.1.26.4"/>
    </reaction>
</comment>
<dbReference type="InterPro" id="IPR001352">
    <property type="entry name" value="RNase_HII/HIII"/>
</dbReference>
<dbReference type="GO" id="GO:0030145">
    <property type="term" value="F:manganese ion binding"/>
    <property type="evidence" value="ECO:0007669"/>
    <property type="project" value="UniProtKB-UniRule"/>
</dbReference>
<keyword evidence="10 14" id="KW-0479">Metal-binding</keyword>
<comment type="similarity">
    <text evidence="5 14 16">Belongs to the RNase HII family.</text>
</comment>
<dbReference type="PROSITE" id="PS51975">
    <property type="entry name" value="RNASE_H_2"/>
    <property type="match status" value="1"/>
</dbReference>
<evidence type="ECO:0000256" key="16">
    <source>
        <dbReference type="RuleBase" id="RU003515"/>
    </source>
</evidence>
<dbReference type="GO" id="GO:0006298">
    <property type="term" value="P:mismatch repair"/>
    <property type="evidence" value="ECO:0007669"/>
    <property type="project" value="TreeGrafter"/>
</dbReference>
<gene>
    <name evidence="14" type="primary">rnhB</name>
    <name evidence="18" type="ORF">IAD46_01365</name>
</gene>
<evidence type="ECO:0000256" key="14">
    <source>
        <dbReference type="HAMAP-Rule" id="MF_00052"/>
    </source>
</evidence>
<accession>A0A9D1KIN4</accession>
<evidence type="ECO:0000256" key="9">
    <source>
        <dbReference type="ARBA" id="ARBA00022722"/>
    </source>
</evidence>
<dbReference type="CDD" id="cd07182">
    <property type="entry name" value="RNase_HII_bacteria_HII_like"/>
    <property type="match status" value="1"/>
</dbReference>
<keyword evidence="13 14" id="KW-0464">Manganese</keyword>
<dbReference type="HAMAP" id="MF_00052_B">
    <property type="entry name" value="RNase_HII_B"/>
    <property type="match status" value="1"/>
</dbReference>
<evidence type="ECO:0000256" key="1">
    <source>
        <dbReference type="ARBA" id="ARBA00000077"/>
    </source>
</evidence>
<dbReference type="AlphaFoldDB" id="A0A9D1KIN4"/>
<proteinExistence type="inferred from homology"/>
<keyword evidence="9 14" id="KW-0540">Nuclease</keyword>
<organism evidence="18 19">
    <name type="scientific">Candidatus Pelethenecus faecipullorum</name>
    <dbReference type="NCBI Taxonomy" id="2840900"/>
    <lineage>
        <taxon>Bacteria</taxon>
        <taxon>Bacillati</taxon>
        <taxon>Mycoplasmatota</taxon>
        <taxon>Mollicutes</taxon>
        <taxon>Candidatus Pelethenecus</taxon>
    </lineage>
</organism>
<evidence type="ECO:0000256" key="7">
    <source>
        <dbReference type="ARBA" id="ARBA00019179"/>
    </source>
</evidence>
<evidence type="ECO:0000256" key="2">
    <source>
        <dbReference type="ARBA" id="ARBA00001946"/>
    </source>
</evidence>
<dbReference type="NCBIfam" id="NF000595">
    <property type="entry name" value="PRK00015.1-3"/>
    <property type="match status" value="1"/>
</dbReference>
<evidence type="ECO:0000256" key="4">
    <source>
        <dbReference type="ARBA" id="ARBA00004496"/>
    </source>
</evidence>
<dbReference type="GO" id="GO:0043137">
    <property type="term" value="P:DNA replication, removal of RNA primer"/>
    <property type="evidence" value="ECO:0007669"/>
    <property type="project" value="TreeGrafter"/>
</dbReference>
<name>A0A9D1KIN4_9MOLU</name>
<evidence type="ECO:0000256" key="13">
    <source>
        <dbReference type="ARBA" id="ARBA00023211"/>
    </source>
</evidence>
<dbReference type="Pfam" id="PF01351">
    <property type="entry name" value="RNase_HII"/>
    <property type="match status" value="1"/>
</dbReference>
<feature type="binding site" evidence="14 15">
    <location>
        <position position="28"/>
    </location>
    <ligand>
        <name>a divalent metal cation</name>
        <dbReference type="ChEBI" id="CHEBI:60240"/>
    </ligand>
</feature>
<comment type="subcellular location">
    <subcellularLocation>
        <location evidence="4 14">Cytoplasm</location>
    </subcellularLocation>
</comment>
<reference evidence="18" key="1">
    <citation type="submission" date="2020-10" db="EMBL/GenBank/DDBJ databases">
        <authorList>
            <person name="Gilroy R."/>
        </authorList>
    </citation>
    <scope>NUCLEOTIDE SEQUENCE</scope>
    <source>
        <strain evidence="18">ChiW17-6978</strain>
    </source>
</reference>
<dbReference type="GO" id="GO:0005737">
    <property type="term" value="C:cytoplasm"/>
    <property type="evidence" value="ECO:0007669"/>
    <property type="project" value="UniProtKB-SubCell"/>
</dbReference>
<dbReference type="GO" id="GO:0032299">
    <property type="term" value="C:ribonuclease H2 complex"/>
    <property type="evidence" value="ECO:0007669"/>
    <property type="project" value="TreeGrafter"/>
</dbReference>
<dbReference type="PANTHER" id="PTHR10954">
    <property type="entry name" value="RIBONUCLEASE H2 SUBUNIT A"/>
    <property type="match status" value="1"/>
</dbReference>
<comment type="caution">
    <text evidence="18">The sequence shown here is derived from an EMBL/GenBank/DDBJ whole genome shotgun (WGS) entry which is preliminary data.</text>
</comment>
<dbReference type="NCBIfam" id="NF000594">
    <property type="entry name" value="PRK00015.1-1"/>
    <property type="match status" value="1"/>
</dbReference>
<feature type="binding site" evidence="14 15">
    <location>
        <position position="29"/>
    </location>
    <ligand>
        <name>a divalent metal cation</name>
        <dbReference type="ChEBI" id="CHEBI:60240"/>
    </ligand>
</feature>
<keyword evidence="12 14" id="KW-0378">Hydrolase</keyword>